<keyword evidence="1" id="KW-0238">DNA-binding</keyword>
<dbReference type="PANTHER" id="PTHR47165:SF4">
    <property type="entry name" value="OS03G0429900 PROTEIN"/>
    <property type="match status" value="1"/>
</dbReference>
<dbReference type="GO" id="GO:0000724">
    <property type="term" value="P:double-strand break repair via homologous recombination"/>
    <property type="evidence" value="ECO:0000318"/>
    <property type="project" value="GO_Central"/>
</dbReference>
<keyword evidence="3" id="KW-1133">Transmembrane helix</keyword>
<feature type="region of interest" description="Disordered" evidence="2">
    <location>
        <begin position="429"/>
        <end position="469"/>
    </location>
</feature>
<reference evidence="7" key="1">
    <citation type="journal article" date="2017" name="Nature">
        <title>The sunflower genome provides insights into oil metabolism, flowering and Asterid evolution.</title>
        <authorList>
            <person name="Badouin H."/>
            <person name="Gouzy J."/>
            <person name="Grassa C.J."/>
            <person name="Murat F."/>
            <person name="Staton S.E."/>
            <person name="Cottret L."/>
            <person name="Lelandais-Briere C."/>
            <person name="Owens G.L."/>
            <person name="Carrere S."/>
            <person name="Mayjonade B."/>
            <person name="Legrand L."/>
            <person name="Gill N."/>
            <person name="Kane N.C."/>
            <person name="Bowers J.E."/>
            <person name="Hubner S."/>
            <person name="Bellec A."/>
            <person name="Berard A."/>
            <person name="Berges H."/>
            <person name="Blanchet N."/>
            <person name="Boniface M.C."/>
            <person name="Brunel D."/>
            <person name="Catrice O."/>
            <person name="Chaidir N."/>
            <person name="Claudel C."/>
            <person name="Donnadieu C."/>
            <person name="Faraut T."/>
            <person name="Fievet G."/>
            <person name="Helmstetter N."/>
            <person name="King M."/>
            <person name="Knapp S.J."/>
            <person name="Lai Z."/>
            <person name="Le Paslier M.C."/>
            <person name="Lippi Y."/>
            <person name="Lorenzon L."/>
            <person name="Mandel J.R."/>
            <person name="Marage G."/>
            <person name="Marchand G."/>
            <person name="Marquand E."/>
            <person name="Bret-Mestries E."/>
            <person name="Morien E."/>
            <person name="Nambeesan S."/>
            <person name="Nguyen T."/>
            <person name="Pegot-Espagnet P."/>
            <person name="Pouilly N."/>
            <person name="Raftis F."/>
            <person name="Sallet E."/>
            <person name="Schiex T."/>
            <person name="Thomas J."/>
            <person name="Vandecasteele C."/>
            <person name="Vares D."/>
            <person name="Vear F."/>
            <person name="Vautrin S."/>
            <person name="Crespi M."/>
            <person name="Mangin B."/>
            <person name="Burke J.M."/>
            <person name="Salse J."/>
            <person name="Munos S."/>
            <person name="Vincourt P."/>
            <person name="Rieseberg L.H."/>
            <person name="Langlade N.B."/>
        </authorList>
    </citation>
    <scope>NUCLEOTIDE SEQUENCE [LARGE SCALE GENOMIC DNA]</scope>
    <source>
        <strain evidence="7">cv. SF193</strain>
    </source>
</reference>
<feature type="transmembrane region" description="Helical" evidence="3">
    <location>
        <begin position="53"/>
        <end position="73"/>
    </location>
</feature>
<dbReference type="Pfam" id="PF08646">
    <property type="entry name" value="Rep_fac-A_C"/>
    <property type="match status" value="1"/>
</dbReference>
<keyword evidence="3" id="KW-0472">Membrane</keyword>
<feature type="domain" description="Replication factor A C-terminal" evidence="4">
    <location>
        <begin position="310"/>
        <end position="427"/>
    </location>
</feature>
<dbReference type="GO" id="GO:0006289">
    <property type="term" value="P:nucleotide-excision repair"/>
    <property type="evidence" value="ECO:0000318"/>
    <property type="project" value="GO_Central"/>
</dbReference>
<evidence type="ECO:0000256" key="2">
    <source>
        <dbReference type="SAM" id="MobiDB-lite"/>
    </source>
</evidence>
<dbReference type="InterPro" id="IPR012340">
    <property type="entry name" value="NA-bd_OB-fold"/>
</dbReference>
<evidence type="ECO:0000259" key="5">
    <source>
        <dbReference type="Pfam" id="PF16900"/>
    </source>
</evidence>
<feature type="transmembrane region" description="Helical" evidence="3">
    <location>
        <begin position="20"/>
        <end position="41"/>
    </location>
</feature>
<proteinExistence type="predicted"/>
<dbReference type="InParanoid" id="A0A251V2J6"/>
<dbReference type="SUPFAM" id="SSF50249">
    <property type="entry name" value="Nucleic acid-binding proteins"/>
    <property type="match status" value="2"/>
</dbReference>
<dbReference type="GO" id="GO:0051321">
    <property type="term" value="P:meiotic cell cycle"/>
    <property type="evidence" value="ECO:0000318"/>
    <property type="project" value="GO_Central"/>
</dbReference>
<name>A0A251V2J6_HELAN</name>
<organism evidence="6 7">
    <name type="scientific">Helianthus annuus</name>
    <name type="common">Common sunflower</name>
    <dbReference type="NCBI Taxonomy" id="4232"/>
    <lineage>
        <taxon>Eukaryota</taxon>
        <taxon>Viridiplantae</taxon>
        <taxon>Streptophyta</taxon>
        <taxon>Embryophyta</taxon>
        <taxon>Tracheophyta</taxon>
        <taxon>Spermatophyta</taxon>
        <taxon>Magnoliopsida</taxon>
        <taxon>eudicotyledons</taxon>
        <taxon>Gunneridae</taxon>
        <taxon>Pentapetalae</taxon>
        <taxon>asterids</taxon>
        <taxon>campanulids</taxon>
        <taxon>Asterales</taxon>
        <taxon>Asteraceae</taxon>
        <taxon>Asteroideae</taxon>
        <taxon>Heliantheae alliance</taxon>
        <taxon>Heliantheae</taxon>
        <taxon>Helianthus</taxon>
    </lineage>
</organism>
<feature type="domain" description="Replication protein A OB" evidence="5">
    <location>
        <begin position="186"/>
        <end position="262"/>
    </location>
</feature>
<dbReference type="GO" id="GO:0006260">
    <property type="term" value="P:DNA replication"/>
    <property type="evidence" value="ECO:0000318"/>
    <property type="project" value="GO_Central"/>
</dbReference>
<evidence type="ECO:0000313" key="6">
    <source>
        <dbReference type="EMBL" id="OTG29820.1"/>
    </source>
</evidence>
<dbReference type="Gene3D" id="2.40.50.140">
    <property type="entry name" value="Nucleic acid-binding proteins"/>
    <property type="match status" value="2"/>
</dbReference>
<dbReference type="GO" id="GO:0007004">
    <property type="term" value="P:telomere maintenance via telomerase"/>
    <property type="evidence" value="ECO:0000318"/>
    <property type="project" value="GO_Central"/>
</dbReference>
<dbReference type="GO" id="GO:0005662">
    <property type="term" value="C:DNA replication factor A complex"/>
    <property type="evidence" value="ECO:0000318"/>
    <property type="project" value="GO_Central"/>
</dbReference>
<protein>
    <submittedName>
        <fullName evidence="6">Putative nucleic acid-binding, OB-fold, Replication protein A, OB domain protein</fullName>
    </submittedName>
</protein>
<dbReference type="InterPro" id="IPR013955">
    <property type="entry name" value="Rep_factor-A_C"/>
</dbReference>
<dbReference type="GO" id="GO:0003684">
    <property type="term" value="F:damaged DNA binding"/>
    <property type="evidence" value="ECO:0000318"/>
    <property type="project" value="GO_Central"/>
</dbReference>
<evidence type="ECO:0000259" key="4">
    <source>
        <dbReference type="Pfam" id="PF08646"/>
    </source>
</evidence>
<gene>
    <name evidence="6" type="ORF">HannXRQ_Chr04g0126351</name>
</gene>
<accession>A0A251V2J6</accession>
<dbReference type="STRING" id="4232.A0A251V2J6"/>
<keyword evidence="7" id="KW-1185">Reference proteome</keyword>
<keyword evidence="3" id="KW-0812">Transmembrane</keyword>
<sequence>MPPTFLFYNLFTTRVFTLFLLGPSRTFCFLLSPIIVAAIGLEFASVADNRLNIVFKVCLLMLGLHIGMLGLHIGCNLGSFEDSLKFVTLLLSIQAAVTMPPKRVSQVKPEDPPEPLEVRVLKRWIPYFKNKEKMLDLCYLLVDLHGDAIEAVADVTKAEYFDSLIKVQHCYTVDKYVSSPSHYIGRIEEVSPIMYRSGKKLRKIVIQDERRNEIEVTLWDEKADMIQTEDIIGKVFAITATTVTYFNKLQLESTTSTTIDINPPIPDLQTYVNRFQELMPLAEQRASLNHITIADLKKKIYNKTAQQGHYTCTATITEIDNLRTWFYVKCPKCGKRAYPEKDRFVCLDDDIEEEPIFMYCLNAKITDNTDSTEVVFYNEALNGIVKVSCRDMVINLGNRNPKVFRDKITSAKGIPKLLHIAVRNDNSIAVNKAENPRTIQPATPDPKKTATKRPLPQLSESDRKAKHQA</sequence>
<dbReference type="AlphaFoldDB" id="A0A251V2J6"/>
<evidence type="ECO:0000256" key="3">
    <source>
        <dbReference type="SAM" id="Phobius"/>
    </source>
</evidence>
<dbReference type="EMBL" id="CM007893">
    <property type="protein sequence ID" value="OTG29820.1"/>
    <property type="molecule type" value="Genomic_DNA"/>
</dbReference>
<dbReference type="GO" id="GO:0043047">
    <property type="term" value="F:single-stranded telomeric DNA binding"/>
    <property type="evidence" value="ECO:0000318"/>
    <property type="project" value="GO_Central"/>
</dbReference>
<dbReference type="InterPro" id="IPR031657">
    <property type="entry name" value="REPA_OB_2"/>
</dbReference>
<evidence type="ECO:0000313" key="7">
    <source>
        <dbReference type="Proteomes" id="UP000215914"/>
    </source>
</evidence>
<dbReference type="Proteomes" id="UP000215914">
    <property type="component" value="Chromosome 4"/>
</dbReference>
<dbReference type="Pfam" id="PF16900">
    <property type="entry name" value="REPA_OB_2"/>
    <property type="match status" value="1"/>
</dbReference>
<dbReference type="PANTHER" id="PTHR47165">
    <property type="entry name" value="OS03G0429900 PROTEIN"/>
    <property type="match status" value="1"/>
</dbReference>
<evidence type="ECO:0000256" key="1">
    <source>
        <dbReference type="ARBA" id="ARBA00023125"/>
    </source>
</evidence>